<name>A0A1Y2HDK7_9FUNG</name>
<feature type="region of interest" description="Disordered" evidence="1">
    <location>
        <begin position="68"/>
        <end position="101"/>
    </location>
</feature>
<dbReference type="EMBL" id="MCFL01000044">
    <property type="protein sequence ID" value="ORZ32639.1"/>
    <property type="molecule type" value="Genomic_DNA"/>
</dbReference>
<gene>
    <name evidence="2" type="ORF">BCR44DRAFT_42335</name>
</gene>
<protein>
    <submittedName>
        <fullName evidence="2">Uncharacterized protein</fullName>
    </submittedName>
</protein>
<accession>A0A1Y2HDK7</accession>
<evidence type="ECO:0000313" key="3">
    <source>
        <dbReference type="Proteomes" id="UP000193411"/>
    </source>
</evidence>
<evidence type="ECO:0000313" key="2">
    <source>
        <dbReference type="EMBL" id="ORZ32639.1"/>
    </source>
</evidence>
<keyword evidence="3" id="KW-1185">Reference proteome</keyword>
<organism evidence="2 3">
    <name type="scientific">Catenaria anguillulae PL171</name>
    <dbReference type="NCBI Taxonomy" id="765915"/>
    <lineage>
        <taxon>Eukaryota</taxon>
        <taxon>Fungi</taxon>
        <taxon>Fungi incertae sedis</taxon>
        <taxon>Blastocladiomycota</taxon>
        <taxon>Blastocladiomycetes</taxon>
        <taxon>Blastocladiales</taxon>
        <taxon>Catenariaceae</taxon>
        <taxon>Catenaria</taxon>
    </lineage>
</organism>
<sequence length="108" mass="11567">MGLVTRLLLHGLLAEFLEFGPQLVGEIIRGLVVVPVVVPSVHFWLCLVGRVPVCTCTRRTCGKVKSTELHRDSGIGRSIHLPSTGKSSNSSSSSRMPSPGNSCFCVCC</sequence>
<proteinExistence type="predicted"/>
<feature type="compositionally biased region" description="Low complexity" evidence="1">
    <location>
        <begin position="83"/>
        <end position="101"/>
    </location>
</feature>
<dbReference type="AlphaFoldDB" id="A0A1Y2HDK7"/>
<dbReference type="Proteomes" id="UP000193411">
    <property type="component" value="Unassembled WGS sequence"/>
</dbReference>
<comment type="caution">
    <text evidence="2">The sequence shown here is derived from an EMBL/GenBank/DDBJ whole genome shotgun (WGS) entry which is preliminary data.</text>
</comment>
<reference evidence="2 3" key="1">
    <citation type="submission" date="2016-07" db="EMBL/GenBank/DDBJ databases">
        <title>Pervasive Adenine N6-methylation of Active Genes in Fungi.</title>
        <authorList>
            <consortium name="DOE Joint Genome Institute"/>
            <person name="Mondo S.J."/>
            <person name="Dannebaum R.O."/>
            <person name="Kuo R.C."/>
            <person name="Labutti K."/>
            <person name="Haridas S."/>
            <person name="Kuo A."/>
            <person name="Salamov A."/>
            <person name="Ahrendt S.R."/>
            <person name="Lipzen A."/>
            <person name="Sullivan W."/>
            <person name="Andreopoulos W.B."/>
            <person name="Clum A."/>
            <person name="Lindquist E."/>
            <person name="Daum C."/>
            <person name="Ramamoorthy G.K."/>
            <person name="Gryganskyi A."/>
            <person name="Culley D."/>
            <person name="Magnuson J.K."/>
            <person name="James T.Y."/>
            <person name="O'Malley M.A."/>
            <person name="Stajich J.E."/>
            <person name="Spatafora J.W."/>
            <person name="Visel A."/>
            <person name="Grigoriev I.V."/>
        </authorList>
    </citation>
    <scope>NUCLEOTIDE SEQUENCE [LARGE SCALE GENOMIC DNA]</scope>
    <source>
        <strain evidence="2 3">PL171</strain>
    </source>
</reference>
<evidence type="ECO:0000256" key="1">
    <source>
        <dbReference type="SAM" id="MobiDB-lite"/>
    </source>
</evidence>